<sequence>MFAFGMDLGTSSVLLYRQGKGIVLREPSVVAVRRRSGQVVSVGQKARDMLGRTPEDLLAVRPVRGGVITDCEIAGIMARTMLRRAGCGGMFRPNLLICVPPLVSELEERAVLDAGIQAGASRVYLMEQPVAAAAGAGIDPHSPKGTLVVDIGGGTTDIAVISMGAVVRAVSIRIAGDSCDNAVQAYLRDAHNLDIGLSTAEYIKCEIGGVLPREKESRLTVRGRRVSDGLPACVTVQSGELVSVLHEQAEQILAAICGLIELTPPELVGDLTETGLVLAGGGSRLYGIGSYLSQELGLEAHTSDDPEACVVEGTSRVLGRLKNCKEGTINIARRRQGIV</sequence>
<accession>A0A252F420</accession>
<comment type="subcellular location">
    <subcellularLocation>
        <location evidence="6">Cytoplasm</location>
    </subcellularLocation>
    <text evidence="6">Membrane-associated.</text>
</comment>
<evidence type="ECO:0000256" key="2">
    <source>
        <dbReference type="ARBA" id="ARBA00022741"/>
    </source>
</evidence>
<dbReference type="PRINTS" id="PR01652">
    <property type="entry name" value="SHAPEPROTEIN"/>
</dbReference>
<comment type="caution">
    <text evidence="7">The sequence shown here is derived from an EMBL/GenBank/DDBJ whole genome shotgun (WGS) entry which is preliminary data.</text>
</comment>
<proteinExistence type="inferred from homology"/>
<comment type="function">
    <text evidence="6">Forms membrane-associated dynamic filaments that are essential for cell shape determination. Acts by regulating cell wall synthesis and cell elongation, and thus cell shape. A feedback loop between cell geometry and MreB localization may maintain elongated cell shape by targeting cell wall growth to regions of negative cell wall curvature.</text>
</comment>
<comment type="subunit">
    <text evidence="6">Forms polymers.</text>
</comment>
<evidence type="ECO:0000256" key="6">
    <source>
        <dbReference type="HAMAP-Rule" id="MF_02207"/>
    </source>
</evidence>
<organism evidence="7 8">
    <name type="scientific">Butyricicoccus porcorum</name>
    <dbReference type="NCBI Taxonomy" id="1945634"/>
    <lineage>
        <taxon>Bacteria</taxon>
        <taxon>Bacillati</taxon>
        <taxon>Bacillota</taxon>
        <taxon>Clostridia</taxon>
        <taxon>Eubacteriales</taxon>
        <taxon>Butyricicoccaceae</taxon>
        <taxon>Butyricicoccus</taxon>
    </lineage>
</organism>
<evidence type="ECO:0000256" key="4">
    <source>
        <dbReference type="ARBA" id="ARBA00022960"/>
    </source>
</evidence>
<dbReference type="GO" id="GO:0000902">
    <property type="term" value="P:cell morphogenesis"/>
    <property type="evidence" value="ECO:0007669"/>
    <property type="project" value="InterPro"/>
</dbReference>
<evidence type="ECO:0000256" key="5">
    <source>
        <dbReference type="ARBA" id="ARBA00023458"/>
    </source>
</evidence>
<gene>
    <name evidence="6" type="primary">mreB</name>
    <name evidence="7" type="ORF">CBW42_06625</name>
</gene>
<reference evidence="7 8" key="1">
    <citation type="submission" date="2017-05" db="EMBL/GenBank/DDBJ databases">
        <title>Butyricicoccus porcorum sp. nov. a butyrate-producing bacterium from the swine intestinal tract.</title>
        <authorList>
            <person name="Trachsel J."/>
            <person name="Humphrey S."/>
            <person name="Allen H.K."/>
        </authorList>
    </citation>
    <scope>NUCLEOTIDE SEQUENCE [LARGE SCALE GENOMIC DNA]</scope>
    <source>
        <strain evidence="7">BB10</strain>
    </source>
</reference>
<dbReference type="Pfam" id="PF06723">
    <property type="entry name" value="MreB_Mbl"/>
    <property type="match status" value="1"/>
</dbReference>
<dbReference type="Gene3D" id="3.30.420.40">
    <property type="match status" value="3"/>
</dbReference>
<feature type="binding site" evidence="6">
    <location>
        <begin position="201"/>
        <end position="204"/>
    </location>
    <ligand>
        <name>ATP</name>
        <dbReference type="ChEBI" id="CHEBI:30616"/>
    </ligand>
</feature>
<dbReference type="InterPro" id="IPR056546">
    <property type="entry name" value="MreB_MamK-like"/>
</dbReference>
<dbReference type="GO" id="GO:0005524">
    <property type="term" value="F:ATP binding"/>
    <property type="evidence" value="ECO:0007669"/>
    <property type="project" value="UniProtKB-KW"/>
</dbReference>
<comment type="caution">
    <text evidence="6">Lacks conserved residue(s) required for the propagation of feature annotation.</text>
</comment>
<dbReference type="HAMAP" id="MF_02207">
    <property type="entry name" value="MreB"/>
    <property type="match status" value="1"/>
</dbReference>
<dbReference type="Proteomes" id="UP000194903">
    <property type="component" value="Unassembled WGS sequence"/>
</dbReference>
<keyword evidence="8" id="KW-1185">Reference proteome</keyword>
<dbReference type="InterPro" id="IPR004753">
    <property type="entry name" value="MreB"/>
</dbReference>
<name>A0A252F420_9FIRM</name>
<dbReference type="GO" id="GO:0005737">
    <property type="term" value="C:cytoplasm"/>
    <property type="evidence" value="ECO:0007669"/>
    <property type="project" value="UniProtKB-SubCell"/>
</dbReference>
<dbReference type="EMBL" id="NHOC01000005">
    <property type="protein sequence ID" value="OUM20499.1"/>
    <property type="molecule type" value="Genomic_DNA"/>
</dbReference>
<dbReference type="GO" id="GO:0008360">
    <property type="term" value="P:regulation of cell shape"/>
    <property type="evidence" value="ECO:0007669"/>
    <property type="project" value="UniProtKB-UniRule"/>
</dbReference>
<dbReference type="InterPro" id="IPR043129">
    <property type="entry name" value="ATPase_NBD"/>
</dbReference>
<evidence type="ECO:0000256" key="3">
    <source>
        <dbReference type="ARBA" id="ARBA00022840"/>
    </source>
</evidence>
<dbReference type="RefSeq" id="WP_087018971.1">
    <property type="nucleotide sequence ID" value="NZ_NHOC01000005.1"/>
</dbReference>
<evidence type="ECO:0000313" key="7">
    <source>
        <dbReference type="EMBL" id="OUM20499.1"/>
    </source>
</evidence>
<feature type="binding site" evidence="6">
    <location>
        <begin position="153"/>
        <end position="155"/>
    </location>
    <ligand>
        <name>ATP</name>
        <dbReference type="ChEBI" id="CHEBI:30616"/>
    </ligand>
</feature>
<dbReference type="PANTHER" id="PTHR42749:SF1">
    <property type="entry name" value="CELL SHAPE-DETERMINING PROTEIN MREB"/>
    <property type="match status" value="1"/>
</dbReference>
<dbReference type="AlphaFoldDB" id="A0A252F420"/>
<keyword evidence="2 6" id="KW-0547">Nucleotide-binding</keyword>
<evidence type="ECO:0000256" key="1">
    <source>
        <dbReference type="ARBA" id="ARBA00022490"/>
    </source>
</evidence>
<dbReference type="CDD" id="cd10225">
    <property type="entry name" value="ASKHA_NBD_MreB-like"/>
    <property type="match status" value="1"/>
</dbReference>
<keyword evidence="1 6" id="KW-0963">Cytoplasm</keyword>
<comment type="similarity">
    <text evidence="5 6">Belongs to the FtsA/MreB family.</text>
</comment>
<keyword evidence="3 6" id="KW-0067">ATP-binding</keyword>
<dbReference type="NCBIfam" id="NF010539">
    <property type="entry name" value="PRK13927.1"/>
    <property type="match status" value="1"/>
</dbReference>
<evidence type="ECO:0000313" key="8">
    <source>
        <dbReference type="Proteomes" id="UP000194903"/>
    </source>
</evidence>
<keyword evidence="4 6" id="KW-0133">Cell shape</keyword>
<dbReference type="OrthoDB" id="9768127at2"/>
<dbReference type="PANTHER" id="PTHR42749">
    <property type="entry name" value="CELL SHAPE-DETERMINING PROTEIN MREB"/>
    <property type="match status" value="1"/>
</dbReference>
<dbReference type="SUPFAM" id="SSF53067">
    <property type="entry name" value="Actin-like ATPase domain"/>
    <property type="match status" value="2"/>
</dbReference>
<protein>
    <recommendedName>
        <fullName evidence="6">Cell shape-determining protein MreB</fullName>
    </recommendedName>
</protein>